<dbReference type="OrthoDB" id="2979199at2759"/>
<protein>
    <submittedName>
        <fullName evidence="3">Uncharacterized protein</fullName>
    </submittedName>
</protein>
<dbReference type="Gene3D" id="3.30.40.10">
    <property type="entry name" value="Zinc/RING finger domain, C3HC4 (zinc finger)"/>
    <property type="match status" value="1"/>
</dbReference>
<keyword evidence="4" id="KW-1185">Reference proteome</keyword>
<keyword evidence="1" id="KW-0175">Coiled coil</keyword>
<dbReference type="InterPro" id="IPR013083">
    <property type="entry name" value="Znf_RING/FYVE/PHD"/>
</dbReference>
<proteinExistence type="predicted"/>
<reference evidence="4" key="1">
    <citation type="journal article" date="2017" name="Nat. Ecol. Evol.">
        <title>Genome expansion and lineage-specific genetic innovations in the forest pathogenic fungi Armillaria.</title>
        <authorList>
            <person name="Sipos G."/>
            <person name="Prasanna A.N."/>
            <person name="Walter M.C."/>
            <person name="O'Connor E."/>
            <person name="Balint B."/>
            <person name="Krizsan K."/>
            <person name="Kiss B."/>
            <person name="Hess J."/>
            <person name="Varga T."/>
            <person name="Slot J."/>
            <person name="Riley R."/>
            <person name="Boka B."/>
            <person name="Rigling D."/>
            <person name="Barry K."/>
            <person name="Lee J."/>
            <person name="Mihaltcheva S."/>
            <person name="LaButti K."/>
            <person name="Lipzen A."/>
            <person name="Waldron R."/>
            <person name="Moloney N.M."/>
            <person name="Sperisen C."/>
            <person name="Kredics L."/>
            <person name="Vagvoelgyi C."/>
            <person name="Patrignani A."/>
            <person name="Fitzpatrick D."/>
            <person name="Nagy I."/>
            <person name="Doyle S."/>
            <person name="Anderson J.B."/>
            <person name="Grigoriev I.V."/>
            <person name="Gueldener U."/>
            <person name="Muensterkoetter M."/>
            <person name="Nagy L.G."/>
        </authorList>
    </citation>
    <scope>NUCLEOTIDE SEQUENCE [LARGE SCALE GENOMIC DNA]</scope>
    <source>
        <strain evidence="4">C18/9</strain>
    </source>
</reference>
<name>A0A284S471_ARMOS</name>
<evidence type="ECO:0000313" key="3">
    <source>
        <dbReference type="EMBL" id="SJL15810.1"/>
    </source>
</evidence>
<gene>
    <name evidence="3" type="ORF">ARMOST_19315</name>
</gene>
<feature type="coiled-coil region" evidence="1">
    <location>
        <begin position="87"/>
        <end position="114"/>
    </location>
</feature>
<accession>A0A284S471</accession>
<dbReference type="EMBL" id="FUEG01000031">
    <property type="protein sequence ID" value="SJL15810.1"/>
    <property type="molecule type" value="Genomic_DNA"/>
</dbReference>
<dbReference type="OMA" id="QHANTEM"/>
<evidence type="ECO:0000313" key="4">
    <source>
        <dbReference type="Proteomes" id="UP000219338"/>
    </source>
</evidence>
<dbReference type="AlphaFoldDB" id="A0A284S471"/>
<feature type="region of interest" description="Disordered" evidence="2">
    <location>
        <begin position="1"/>
        <end position="23"/>
    </location>
</feature>
<evidence type="ECO:0000256" key="2">
    <source>
        <dbReference type="SAM" id="MobiDB-lite"/>
    </source>
</evidence>
<dbReference type="Proteomes" id="UP000219338">
    <property type="component" value="Unassembled WGS sequence"/>
</dbReference>
<evidence type="ECO:0000256" key="1">
    <source>
        <dbReference type="SAM" id="Coils"/>
    </source>
</evidence>
<sequence length="290" mass="31776">MSTTDHTMADSITVGPFTHTTTNSIDGAPIPVHLESPLDPYREWLNRMQRVLSEAPHSNSTDSMSARRQTALTNALAADLRADQHANTEMKCQLNDLQYKNQLLQAEVSRAMIQIRAQRNAVDVLSHSGDVQSIFTNAQGLAALVDAIKCPCCSENMWSAIMLTSCGCIVCVTCVYEHFATQKHHQLDTRHREAALSGHYNAAGRLAVAHTGFMDRYEMVLLIARTCFRDSGPPAPADGIELKCPKCEARVDTPPKSVPLGGWVCTAMMTTNAADTGPLMVVEDLDVFFK</sequence>
<organism evidence="3 4">
    <name type="scientific">Armillaria ostoyae</name>
    <name type="common">Armillaria root rot fungus</name>
    <dbReference type="NCBI Taxonomy" id="47428"/>
    <lineage>
        <taxon>Eukaryota</taxon>
        <taxon>Fungi</taxon>
        <taxon>Dikarya</taxon>
        <taxon>Basidiomycota</taxon>
        <taxon>Agaricomycotina</taxon>
        <taxon>Agaricomycetes</taxon>
        <taxon>Agaricomycetidae</taxon>
        <taxon>Agaricales</taxon>
        <taxon>Marasmiineae</taxon>
        <taxon>Physalacriaceae</taxon>
        <taxon>Armillaria</taxon>
    </lineage>
</organism>